<name>A0ABQ8LZZ0_LABRO</name>
<reference evidence="2 3" key="1">
    <citation type="submission" date="2022-01" db="EMBL/GenBank/DDBJ databases">
        <title>A high-quality chromosome-level genome assembly of rohu carp, Labeo rohita.</title>
        <authorList>
            <person name="Arick M.A. II"/>
            <person name="Hsu C.-Y."/>
            <person name="Magbanua Z."/>
            <person name="Pechanova O."/>
            <person name="Grover C."/>
            <person name="Miller E."/>
            <person name="Thrash A."/>
            <person name="Ezzel L."/>
            <person name="Alam S."/>
            <person name="Benzie J."/>
            <person name="Hamilton M."/>
            <person name="Karsi A."/>
            <person name="Lawrence M.L."/>
            <person name="Peterson D.G."/>
        </authorList>
    </citation>
    <scope>NUCLEOTIDE SEQUENCE [LARGE SCALE GENOMIC DNA]</scope>
    <source>
        <strain evidence="3">BAU-BD-2019</strain>
        <tissue evidence="2">Blood</tissue>
    </source>
</reference>
<evidence type="ECO:0000256" key="1">
    <source>
        <dbReference type="SAM" id="MobiDB-lite"/>
    </source>
</evidence>
<organism evidence="2 3">
    <name type="scientific">Labeo rohita</name>
    <name type="common">Indian major carp</name>
    <name type="synonym">Cyprinus rohita</name>
    <dbReference type="NCBI Taxonomy" id="84645"/>
    <lineage>
        <taxon>Eukaryota</taxon>
        <taxon>Metazoa</taxon>
        <taxon>Chordata</taxon>
        <taxon>Craniata</taxon>
        <taxon>Vertebrata</taxon>
        <taxon>Euteleostomi</taxon>
        <taxon>Actinopterygii</taxon>
        <taxon>Neopterygii</taxon>
        <taxon>Teleostei</taxon>
        <taxon>Ostariophysi</taxon>
        <taxon>Cypriniformes</taxon>
        <taxon>Cyprinidae</taxon>
        <taxon>Labeoninae</taxon>
        <taxon>Labeonini</taxon>
        <taxon>Labeo</taxon>
    </lineage>
</organism>
<keyword evidence="3" id="KW-1185">Reference proteome</keyword>
<sequence>MHLCYPQCPNPEGAPAPEFSPERAPASLSIPERANVPEFSPERAPASLSIPERANVPEFSPERAPASLSIPEKANVPEFSPERAPVSPTSPERAPVSKSNPKRNSVPKSSPLVTISVVGSLRVCQSPSVYWLEDSLSPPPASESRTPPQPIGSTMAASSLISAVTWQSLQLCLGLASTILHLGTPLLRLRLVPLAPSGSDRLLHPFSSTFVLCYSGSTVAPRIHTSTIGQPFLLHGSSLCQLHRGPSSWLWPGSRLDSPVASPSCRLPGSSVWSTLVAPWLLPPSFPAWTLFVVLLSGVRPPHEPPLRFPLSPPSVFSTE</sequence>
<accession>A0ABQ8LZZ0</accession>
<evidence type="ECO:0000313" key="3">
    <source>
        <dbReference type="Proteomes" id="UP000830375"/>
    </source>
</evidence>
<gene>
    <name evidence="2" type="ORF">H4Q32_012780</name>
</gene>
<dbReference type="EMBL" id="JACTAM010000015">
    <property type="protein sequence ID" value="KAI2655979.1"/>
    <property type="molecule type" value="Genomic_DNA"/>
</dbReference>
<comment type="caution">
    <text evidence="2">The sequence shown here is derived from an EMBL/GenBank/DDBJ whole genome shotgun (WGS) entry which is preliminary data.</text>
</comment>
<feature type="compositionally biased region" description="Polar residues" evidence="1">
    <location>
        <begin position="97"/>
        <end position="109"/>
    </location>
</feature>
<feature type="region of interest" description="Disordered" evidence="1">
    <location>
        <begin position="1"/>
        <end position="109"/>
    </location>
</feature>
<evidence type="ECO:0000313" key="2">
    <source>
        <dbReference type="EMBL" id="KAI2655979.1"/>
    </source>
</evidence>
<proteinExistence type="predicted"/>
<protein>
    <submittedName>
        <fullName evidence="2">Muscle M-line assembly protein unc-89</fullName>
    </submittedName>
</protein>
<dbReference type="Proteomes" id="UP000830375">
    <property type="component" value="Unassembled WGS sequence"/>
</dbReference>